<evidence type="ECO:0000313" key="2">
    <source>
        <dbReference type="EMBL" id="CDH48412.1"/>
    </source>
</evidence>
<proteinExistence type="predicted"/>
<dbReference type="EMBL" id="CBTN010000001">
    <property type="protein sequence ID" value="CDH48412.1"/>
    <property type="molecule type" value="Genomic_DNA"/>
</dbReference>
<dbReference type="AlphaFoldDB" id="A0A068RFK5"/>
<dbReference type="Proteomes" id="UP000027586">
    <property type="component" value="Unassembled WGS sequence"/>
</dbReference>
<evidence type="ECO:0000256" key="1">
    <source>
        <dbReference type="SAM" id="SignalP"/>
    </source>
</evidence>
<dbReference type="OrthoDB" id="5576763at2759"/>
<protein>
    <submittedName>
        <fullName evidence="2">Uncharacterized protein</fullName>
    </submittedName>
</protein>
<feature type="signal peptide" evidence="1">
    <location>
        <begin position="1"/>
        <end position="20"/>
    </location>
</feature>
<accession>A0A068RFK5</accession>
<organism evidence="2 3">
    <name type="scientific">Lichtheimia corymbifera JMRC:FSU:9682</name>
    <dbReference type="NCBI Taxonomy" id="1263082"/>
    <lineage>
        <taxon>Eukaryota</taxon>
        <taxon>Fungi</taxon>
        <taxon>Fungi incertae sedis</taxon>
        <taxon>Mucoromycota</taxon>
        <taxon>Mucoromycotina</taxon>
        <taxon>Mucoromycetes</taxon>
        <taxon>Mucorales</taxon>
        <taxon>Lichtheimiaceae</taxon>
        <taxon>Lichtheimia</taxon>
    </lineage>
</organism>
<keyword evidence="3" id="KW-1185">Reference proteome</keyword>
<name>A0A068RFK5_9FUNG</name>
<feature type="chain" id="PRO_5001652574" evidence="1">
    <location>
        <begin position="21"/>
        <end position="252"/>
    </location>
</feature>
<comment type="caution">
    <text evidence="2">The sequence shown here is derived from an EMBL/GenBank/DDBJ whole genome shotgun (WGS) entry which is preliminary data.</text>
</comment>
<evidence type="ECO:0000313" key="3">
    <source>
        <dbReference type="Proteomes" id="UP000027586"/>
    </source>
</evidence>
<sequence length="252" mass="27798">MKTFATLFAIASSLVLPSMADGPGFILGTWWKMENTPSDGLRDITFPMSMPNATHESGYYFMQSFVFEGTGEVGYTGLQPREDADNKSVVHGVFSSFIDGTTTDDANCHDGADDGPGVSCAVEIKVPSYDHLYHLVIENTKDTTWKGTLLDTVTKEETHIGSFTLPSKAKGITDSFQSIVEYYPWNDGRQTLPCDELPWTEAYFGVPTTKTKGAGPGHIDPFKEINEQCKNKVNFKQSEKDGGYIPECGFRK</sequence>
<dbReference type="VEuPathDB" id="FungiDB:LCOR_00195.1"/>
<keyword evidence="1" id="KW-0732">Signal</keyword>
<dbReference type="STRING" id="1263082.A0A068RFK5"/>
<gene>
    <name evidence="2" type="ORF">LCOR_00195.1</name>
</gene>
<reference evidence="2" key="1">
    <citation type="submission" date="2013-08" db="EMBL/GenBank/DDBJ databases">
        <title>Gene expansion shapes genome architecture in the human pathogen Lichtheimia corymbifera: an evolutionary genomics analysis in the ancient terrestrial Mucorales (Mucoromycotina).</title>
        <authorList>
            <person name="Schwartze V.U."/>
            <person name="Winter S."/>
            <person name="Shelest E."/>
            <person name="Marcet-Houben M."/>
            <person name="Horn F."/>
            <person name="Wehner S."/>
            <person name="Hoffmann K."/>
            <person name="Riege K."/>
            <person name="Sammeth M."/>
            <person name="Nowrousian M."/>
            <person name="Valiante V."/>
            <person name="Linde J."/>
            <person name="Jacobsen I.D."/>
            <person name="Marz M."/>
            <person name="Brakhage A.A."/>
            <person name="Gabaldon T."/>
            <person name="Bocker S."/>
            <person name="Voigt K."/>
        </authorList>
    </citation>
    <scope>NUCLEOTIDE SEQUENCE [LARGE SCALE GENOMIC DNA]</scope>
    <source>
        <strain evidence="2">FSU 9682</strain>
    </source>
</reference>